<dbReference type="Proteomes" id="UP001054902">
    <property type="component" value="Unassembled WGS sequence"/>
</dbReference>
<keyword evidence="3" id="KW-1185">Reference proteome</keyword>
<evidence type="ECO:0008006" key="4">
    <source>
        <dbReference type="Google" id="ProtNLM"/>
    </source>
</evidence>
<dbReference type="EMBL" id="BLLK01000025">
    <property type="protein sequence ID" value="GFH47979.1"/>
    <property type="molecule type" value="Genomic_DNA"/>
</dbReference>
<proteinExistence type="predicted"/>
<reference evidence="2 3" key="1">
    <citation type="journal article" date="2021" name="Sci. Rep.">
        <title>The genome of the diatom Chaetoceros tenuissimus carries an ancient integrated fragment of an extant virus.</title>
        <authorList>
            <person name="Hongo Y."/>
            <person name="Kimura K."/>
            <person name="Takaki Y."/>
            <person name="Yoshida Y."/>
            <person name="Baba S."/>
            <person name="Kobayashi G."/>
            <person name="Nagasaki K."/>
            <person name="Hano T."/>
            <person name="Tomaru Y."/>
        </authorList>
    </citation>
    <scope>NUCLEOTIDE SEQUENCE [LARGE SCALE GENOMIC DNA]</scope>
    <source>
        <strain evidence="2 3">NIES-3715</strain>
    </source>
</reference>
<comment type="caution">
    <text evidence="2">The sequence shown here is derived from an EMBL/GenBank/DDBJ whole genome shotgun (WGS) entry which is preliminary data.</text>
</comment>
<evidence type="ECO:0000256" key="1">
    <source>
        <dbReference type="ARBA" id="ARBA00049360"/>
    </source>
</evidence>
<dbReference type="AlphaFoldDB" id="A0AAD3CLP1"/>
<dbReference type="InterPro" id="IPR004000">
    <property type="entry name" value="Actin"/>
</dbReference>
<dbReference type="Pfam" id="PF00022">
    <property type="entry name" value="Actin"/>
    <property type="match status" value="1"/>
</dbReference>
<evidence type="ECO:0000313" key="3">
    <source>
        <dbReference type="Proteomes" id="UP001054902"/>
    </source>
</evidence>
<accession>A0AAD3CLP1</accession>
<organism evidence="2 3">
    <name type="scientific">Chaetoceros tenuissimus</name>
    <dbReference type="NCBI Taxonomy" id="426638"/>
    <lineage>
        <taxon>Eukaryota</taxon>
        <taxon>Sar</taxon>
        <taxon>Stramenopiles</taxon>
        <taxon>Ochrophyta</taxon>
        <taxon>Bacillariophyta</taxon>
        <taxon>Coscinodiscophyceae</taxon>
        <taxon>Chaetocerotophycidae</taxon>
        <taxon>Chaetocerotales</taxon>
        <taxon>Chaetocerotaceae</taxon>
        <taxon>Chaetoceros</taxon>
    </lineage>
</organism>
<dbReference type="SUPFAM" id="SSF53067">
    <property type="entry name" value="Actin-like ATPase domain"/>
    <property type="match status" value="2"/>
</dbReference>
<dbReference type="Gene3D" id="3.30.420.40">
    <property type="match status" value="2"/>
</dbReference>
<sequence>MAARASSYRKSFSSNLDIASSQSTPLVFEFGSALLRVGIAGETTPRHIFPLRSIQNDNNDESPKDESDFYWSSSPALPADKFFSTGVGLGCDTEEDEKTFQILNPWLRNLYIHSLLLKPRSRKVIVILPIFHHPLLRSTLESIFLNELKVPSILFTDSFETIPYVISTESNLLGQAEGSILIDMGRMDCRVACVFNGRMIENTLQIVPIMNQIKDAKEEDEAKIVQEMYFDLTNPQSLVFAFLSCLEMCPIDLRRVLVQKVVFVGGGVESISSLEKRFVRCIQSLFELESDSQKYIICDSQFSRFRPLASPIMRGPMKVLYPLPFRPSMLSFLGASIMGSIKMPDEAWIHRES</sequence>
<protein>
    <recommendedName>
        <fullName evidence="4">Actin-related protein 10</fullName>
    </recommendedName>
</protein>
<name>A0AAD3CLP1_9STRA</name>
<dbReference type="InterPro" id="IPR043129">
    <property type="entry name" value="ATPase_NBD"/>
</dbReference>
<evidence type="ECO:0000313" key="2">
    <source>
        <dbReference type="EMBL" id="GFH47979.1"/>
    </source>
</evidence>
<gene>
    <name evidence="2" type="ORF">CTEN210_04455</name>
</gene>
<comment type="catalytic activity">
    <reaction evidence="1">
        <text>ATP + H2O = ADP + phosphate + H(+)</text>
        <dbReference type="Rhea" id="RHEA:13065"/>
        <dbReference type="ChEBI" id="CHEBI:15377"/>
        <dbReference type="ChEBI" id="CHEBI:15378"/>
        <dbReference type="ChEBI" id="CHEBI:30616"/>
        <dbReference type="ChEBI" id="CHEBI:43474"/>
        <dbReference type="ChEBI" id="CHEBI:456216"/>
    </reaction>
</comment>